<evidence type="ECO:0000313" key="8">
    <source>
        <dbReference type="Proteomes" id="UP000660265"/>
    </source>
</evidence>
<dbReference type="PANTHER" id="PTHR30629:SF2">
    <property type="entry name" value="PROPHAGE INTEGRASE INTS-RELATED"/>
    <property type="match status" value="1"/>
</dbReference>
<evidence type="ECO:0000313" key="7">
    <source>
        <dbReference type="EMBL" id="GGJ81641.1"/>
    </source>
</evidence>
<keyword evidence="2" id="KW-0229">DNA integration</keyword>
<comment type="similarity">
    <text evidence="1">Belongs to the 'phage' integrase family.</text>
</comment>
<feature type="region of interest" description="Disordered" evidence="5">
    <location>
        <begin position="1"/>
        <end position="24"/>
    </location>
</feature>
<evidence type="ECO:0000256" key="2">
    <source>
        <dbReference type="ARBA" id="ARBA00022908"/>
    </source>
</evidence>
<evidence type="ECO:0000256" key="3">
    <source>
        <dbReference type="ARBA" id="ARBA00023125"/>
    </source>
</evidence>
<dbReference type="PROSITE" id="PS51898">
    <property type="entry name" value="TYR_RECOMBINASE"/>
    <property type="match status" value="1"/>
</dbReference>
<keyword evidence="8" id="KW-1185">Reference proteome</keyword>
<sequence>MVRTPTKKTTRQTNNPRPSPSMKCGCPPCLRKYPGNRPPATEHTGSWEARYTAPGGKPLSKLKPSYDEAVAFLEETRTMIRKREWIDPSRSEITLCVWHRIWWPTQTGEEITLQRDHGAYTNHIAPKFGSLALYELDWLGIQTWVNELHDKNGGPLAASSVTKVFQVLDRMLEAARRDRRVPYNPAEGIKLPPIPPKHPEEKRPPTYAQLWLVRANLPKHMHALQILAQETGLRFGELAGLRWCRVDLEARMLHVREVLIEPRGKVKRKKYPKSYAGMRTVPLTGLAARVLRDLLDQEPGASFAVSEPDDGMREEELVFHGRNRMNREGKPHRSPVRRSGVHRAWVKAIQRAGVARPTVKVVTVQEMNDATGRPRAVEKKRTDWWPEWRDQRDAFASRLHALGMPEVLVQEVLGHERGAAVTWLYTHAAANVAGQVLAALEDKKRGQGQRLRLVA</sequence>
<evidence type="ECO:0000256" key="1">
    <source>
        <dbReference type="ARBA" id="ARBA00008857"/>
    </source>
</evidence>
<reference evidence="8" key="1">
    <citation type="journal article" date="2019" name="Int. J. Syst. Evol. Microbiol.">
        <title>The Global Catalogue of Microorganisms (GCM) 10K type strain sequencing project: providing services to taxonomists for standard genome sequencing and annotation.</title>
        <authorList>
            <consortium name="The Broad Institute Genomics Platform"/>
            <consortium name="The Broad Institute Genome Sequencing Center for Infectious Disease"/>
            <person name="Wu L."/>
            <person name="Ma J."/>
        </authorList>
    </citation>
    <scope>NUCLEOTIDE SEQUENCE [LARGE SCALE GENOMIC DNA]</scope>
    <source>
        <strain evidence="8">CGMCC 4.7275</strain>
    </source>
</reference>
<dbReference type="InterPro" id="IPR011010">
    <property type="entry name" value="DNA_brk_join_enz"/>
</dbReference>
<dbReference type="InterPro" id="IPR010998">
    <property type="entry name" value="Integrase_recombinase_N"/>
</dbReference>
<proteinExistence type="inferred from homology"/>
<dbReference type="SUPFAM" id="SSF56349">
    <property type="entry name" value="DNA breaking-rejoining enzymes"/>
    <property type="match status" value="1"/>
</dbReference>
<evidence type="ECO:0000259" key="6">
    <source>
        <dbReference type="PROSITE" id="PS51898"/>
    </source>
</evidence>
<feature type="domain" description="Tyr recombinase" evidence="6">
    <location>
        <begin position="200"/>
        <end position="442"/>
    </location>
</feature>
<dbReference type="InterPro" id="IPR013762">
    <property type="entry name" value="Integrase-like_cat_sf"/>
</dbReference>
<protein>
    <recommendedName>
        <fullName evidence="6">Tyr recombinase domain-containing protein</fullName>
    </recommendedName>
</protein>
<dbReference type="EMBL" id="BMMV01000003">
    <property type="protein sequence ID" value="GGJ81641.1"/>
    <property type="molecule type" value="Genomic_DNA"/>
</dbReference>
<gene>
    <name evidence="7" type="ORF">GCM10011583_11380</name>
</gene>
<keyword evidence="3" id="KW-0238">DNA-binding</keyword>
<dbReference type="InterPro" id="IPR050808">
    <property type="entry name" value="Phage_Integrase"/>
</dbReference>
<evidence type="ECO:0000256" key="5">
    <source>
        <dbReference type="SAM" id="MobiDB-lite"/>
    </source>
</evidence>
<dbReference type="Gene3D" id="1.10.150.130">
    <property type="match status" value="1"/>
</dbReference>
<feature type="compositionally biased region" description="Basic residues" evidence="5">
    <location>
        <begin position="1"/>
        <end position="10"/>
    </location>
</feature>
<keyword evidence="4" id="KW-0233">DNA recombination</keyword>
<dbReference type="Proteomes" id="UP000660265">
    <property type="component" value="Unassembled WGS sequence"/>
</dbReference>
<evidence type="ECO:0000256" key="4">
    <source>
        <dbReference type="ARBA" id="ARBA00023172"/>
    </source>
</evidence>
<dbReference type="Gene3D" id="1.10.443.10">
    <property type="entry name" value="Intergrase catalytic core"/>
    <property type="match status" value="1"/>
</dbReference>
<organism evidence="7 8">
    <name type="scientific">Streptomyces camponoticapitis</name>
    <dbReference type="NCBI Taxonomy" id="1616125"/>
    <lineage>
        <taxon>Bacteria</taxon>
        <taxon>Bacillati</taxon>
        <taxon>Actinomycetota</taxon>
        <taxon>Actinomycetes</taxon>
        <taxon>Kitasatosporales</taxon>
        <taxon>Streptomycetaceae</taxon>
        <taxon>Streptomyces</taxon>
    </lineage>
</organism>
<dbReference type="InterPro" id="IPR002104">
    <property type="entry name" value="Integrase_catalytic"/>
</dbReference>
<dbReference type="PANTHER" id="PTHR30629">
    <property type="entry name" value="PROPHAGE INTEGRASE"/>
    <property type="match status" value="1"/>
</dbReference>
<accession>A0ABQ2DZC5</accession>
<comment type="caution">
    <text evidence="7">The sequence shown here is derived from an EMBL/GenBank/DDBJ whole genome shotgun (WGS) entry which is preliminary data.</text>
</comment>
<dbReference type="Pfam" id="PF00589">
    <property type="entry name" value="Phage_integrase"/>
    <property type="match status" value="1"/>
</dbReference>
<name>A0ABQ2DZC5_9ACTN</name>